<feature type="compositionally biased region" description="Pro residues" evidence="1">
    <location>
        <begin position="159"/>
        <end position="175"/>
    </location>
</feature>
<feature type="transmembrane region" description="Helical" evidence="2">
    <location>
        <begin position="35"/>
        <end position="63"/>
    </location>
</feature>
<feature type="compositionally biased region" description="Basic residues" evidence="1">
    <location>
        <begin position="87"/>
        <end position="96"/>
    </location>
</feature>
<proteinExistence type="predicted"/>
<dbReference type="EMBL" id="LJSN01000002">
    <property type="protein sequence ID" value="PNE41926.1"/>
    <property type="molecule type" value="Genomic_DNA"/>
</dbReference>
<organism evidence="3 4">
    <name type="scientific">Streptomyces noursei</name>
    <name type="common">Streptomyces albulus</name>
    <dbReference type="NCBI Taxonomy" id="1971"/>
    <lineage>
        <taxon>Bacteria</taxon>
        <taxon>Bacillati</taxon>
        <taxon>Actinomycetota</taxon>
        <taxon>Actinomycetes</taxon>
        <taxon>Kitasatosporales</taxon>
        <taxon>Streptomycetaceae</taxon>
        <taxon>Streptomyces</taxon>
    </lineage>
</organism>
<evidence type="ECO:0000313" key="3">
    <source>
        <dbReference type="EMBL" id="PNE41926.1"/>
    </source>
</evidence>
<sequence>MGWTILYIAFGLVALWLLGEVLFQNKAPLRWRLLALCGFLGVVTGVLLPSVIVIALGGIAFAVGQTYVTLSVRRGYMDGWTIGGRPKPNRRRRARSSRGPAAGPNLQVSGLTEETPEAVAGSGTEPAAGAHDGAYDGAHGGAHDGAHDGAYDGVGAPDPYQPLPDPVGPGEPPAATPDFAPASAFADAPTVYAPQPLPDETGAYGVYSRDSRPDPLAAASYDVFGNATAEGDPNAHGYGGGYSAPPGQGEYTDPYPAYDDSAYHGGQAPYSDPYIGTQQYAAHYDPYEEPDAFGGAPYQAGQYDGLGGQPAQQYGQEYYHPQTPQTPQNPLDDAWVPQQRDTGHAAEHPSYPPPQPGYDEQRYHY</sequence>
<reference evidence="4" key="1">
    <citation type="submission" date="2015-09" db="EMBL/GenBank/DDBJ databases">
        <authorList>
            <person name="Graham D.E."/>
            <person name="Mahan K.M."/>
            <person name="Klingeman D.M."/>
            <person name="Fida T."/>
            <person name="Giannone R.J."/>
            <person name="Hettich R.L."/>
            <person name="Parry R.J."/>
            <person name="Spain J.C."/>
        </authorList>
    </citation>
    <scope>NUCLEOTIDE SEQUENCE [LARGE SCALE GENOMIC DNA]</scope>
    <source>
        <strain evidence="4">JCM 4701</strain>
    </source>
</reference>
<feature type="compositionally biased region" description="Low complexity" evidence="1">
    <location>
        <begin position="127"/>
        <end position="137"/>
    </location>
</feature>
<gene>
    <name evidence="3" type="ORF">AOB60_15225</name>
</gene>
<evidence type="ECO:0000256" key="2">
    <source>
        <dbReference type="SAM" id="Phobius"/>
    </source>
</evidence>
<comment type="caution">
    <text evidence="3">The sequence shown here is derived from an EMBL/GenBank/DDBJ whole genome shotgun (WGS) entry which is preliminary data.</text>
</comment>
<keyword evidence="2" id="KW-1133">Transmembrane helix</keyword>
<feature type="compositionally biased region" description="Basic and acidic residues" evidence="1">
    <location>
        <begin position="141"/>
        <end position="150"/>
    </location>
</feature>
<feature type="region of interest" description="Disordered" evidence="1">
    <location>
        <begin position="190"/>
        <end position="209"/>
    </location>
</feature>
<evidence type="ECO:0000313" key="4">
    <source>
        <dbReference type="Proteomes" id="UP000236047"/>
    </source>
</evidence>
<feature type="transmembrane region" description="Helical" evidence="2">
    <location>
        <begin position="6"/>
        <end position="23"/>
    </location>
</feature>
<evidence type="ECO:0000256" key="1">
    <source>
        <dbReference type="SAM" id="MobiDB-lite"/>
    </source>
</evidence>
<dbReference type="AlphaFoldDB" id="A0A2N8PLM7"/>
<keyword evidence="2" id="KW-0472">Membrane</keyword>
<keyword evidence="2" id="KW-0812">Transmembrane</keyword>
<feature type="region of interest" description="Disordered" evidence="1">
    <location>
        <begin position="286"/>
        <end position="365"/>
    </location>
</feature>
<name>A0A2N8PLM7_STRNR</name>
<keyword evidence="4" id="KW-1185">Reference proteome</keyword>
<dbReference type="RefSeq" id="WP_102923906.1">
    <property type="nucleotide sequence ID" value="NZ_LJSN01000002.1"/>
</dbReference>
<feature type="region of interest" description="Disordered" evidence="1">
    <location>
        <begin position="83"/>
        <end position="181"/>
    </location>
</feature>
<dbReference type="Proteomes" id="UP000236047">
    <property type="component" value="Unassembled WGS sequence"/>
</dbReference>
<feature type="region of interest" description="Disordered" evidence="1">
    <location>
        <begin position="226"/>
        <end position="270"/>
    </location>
</feature>
<protein>
    <submittedName>
        <fullName evidence="3">Uncharacterized protein</fullName>
    </submittedName>
</protein>
<accession>A0A2N8PLM7</accession>